<dbReference type="CDD" id="cd01347">
    <property type="entry name" value="ligand_gated_channel"/>
    <property type="match status" value="1"/>
</dbReference>
<evidence type="ECO:0000256" key="9">
    <source>
        <dbReference type="ARBA" id="ARBA00023065"/>
    </source>
</evidence>
<dbReference type="SMART" id="SM00965">
    <property type="entry name" value="STN"/>
    <property type="match status" value="1"/>
</dbReference>
<sequence length="810" mass="88640">MSSTTRSRMTSTGLGLAMTLAVTPYVQAQEWTLNIPAQPLAQALQTLGQQTNLQIIYSPESIQNLRSSALNGRYQEDDSLNAMLKGTGIRHQRDGNTVTLLAPATGSAMELAPTSINGQRLGATTEGSNSYTTGAVTIGKGEHSLRETPQSITVITRKMLDDQNLNTIEQVMEKTPGITVYDSPMGGKYFYSRGFRMTGQYQYDGVPLDIGSSYVQADAFNSDMAIYDRVEVLRGAAGMMKGAGGTAGGVNFVRKRGQDTPHTQLSLSAGTWDNYRGQVDTGGPLNDAGTIRGRAVVTQQTRQYFYDVGERRDQIYYGALDFDLSDYTTLGLGMAYEDVDATPCWGGLPRYADGSDLKLSRSTCLNTAWNNQRSKRATYFGDLKHEFNDNWALKVAGVYSKNTQDMEYAFPSGSVPVGATSTSTAMIGSIFDYDQVDYGLDAYVDGKFDAFGQEHELIVGANASRSHKDDFYAVALLPQTQNVLNPNHHLPQPDESFYLANASRGGPVDMRIKQYGAYSTARLKLADPLTFVLGSRVSWYKSETDSVSFWRGEGTPTSSEAKETGQVTPFAALLFDINDNLTAYTSYADIFTPQGNYKTINGSTLKPLIGQSYELGIKGEWFDGRLNSSFNLFRTVQKDAAQDDPACPDSSCSLNSGKVRAQGFEAEVSGEVIDRLQLLAGYTYTQTKILEDADVSQDGVSYNTYVPRHLLRVWGDYALSGPLERVTVGAGVNAQSSNYRTSASSGKNITQAGYAVWNGRIGYRIDDTWSVALNGNNLFDKRYYATIGSEGWGNFYGEPRNFVMSVKADF</sequence>
<dbReference type="PANTHER" id="PTHR32552:SF74">
    <property type="entry name" value="HYDROXAMATE SIDEROPHORE RECEPTOR FHUE"/>
    <property type="match status" value="1"/>
</dbReference>
<dbReference type="Pfam" id="PF00593">
    <property type="entry name" value="TonB_dep_Rec_b-barrel"/>
    <property type="match status" value="1"/>
</dbReference>
<keyword evidence="4 14" id="KW-1134">Transmembrane beta strand</keyword>
<reference evidence="19 20" key="2">
    <citation type="journal article" date="2018" name="Nature">
        <title>Mutant phenotypes for thousands of bacterial genes of unknown function.</title>
        <authorList>
            <person name="Price M.N."/>
            <person name="Wetmore K.M."/>
            <person name="Waters R.J."/>
            <person name="Callaghan M."/>
            <person name="Ray J."/>
            <person name="Liu H."/>
            <person name="Kuehl J.V."/>
            <person name="Melnyk R.A."/>
            <person name="Lamson J.S."/>
            <person name="Suh Y."/>
            <person name="Carlson H.K."/>
            <person name="Esquivel Z."/>
            <person name="Sadeeshkumar H."/>
            <person name="Chakraborty R."/>
            <person name="Zane G.M."/>
            <person name="Rubin B.E."/>
            <person name="Wall J.D."/>
            <person name="Visel A."/>
            <person name="Bristow J."/>
            <person name="Blow M.J."/>
            <person name="Arkin A.P."/>
            <person name="Deutschbauer A.M."/>
        </authorList>
    </citation>
    <scope>NUCLEOTIDE SEQUENCE [LARGE SCALE GENOMIC DNA]</scope>
    <source>
        <strain evidence="19 20">FW300-N1B4</strain>
    </source>
</reference>
<dbReference type="EMBL" id="LUKJ01000003">
    <property type="protein sequence ID" value="KZN20235.1"/>
    <property type="molecule type" value="Genomic_DNA"/>
</dbReference>
<feature type="signal peptide" evidence="17">
    <location>
        <begin position="1"/>
        <end position="28"/>
    </location>
</feature>
<evidence type="ECO:0000256" key="13">
    <source>
        <dbReference type="ARBA" id="ARBA00023237"/>
    </source>
</evidence>
<evidence type="ECO:0000256" key="16">
    <source>
        <dbReference type="RuleBase" id="RU003357"/>
    </source>
</evidence>
<dbReference type="InterPro" id="IPR010917">
    <property type="entry name" value="TonB_rcpt_CS"/>
</dbReference>
<evidence type="ECO:0000256" key="11">
    <source>
        <dbReference type="ARBA" id="ARBA00023136"/>
    </source>
</evidence>
<evidence type="ECO:0000313" key="20">
    <source>
        <dbReference type="Proteomes" id="UP000076489"/>
    </source>
</evidence>
<dbReference type="NCBIfam" id="TIGR01783">
    <property type="entry name" value="TonB-siderophor"/>
    <property type="match status" value="1"/>
</dbReference>
<keyword evidence="13 14" id="KW-0998">Cell outer membrane</keyword>
<dbReference type="PROSITE" id="PS52016">
    <property type="entry name" value="TONB_DEPENDENT_REC_3"/>
    <property type="match status" value="1"/>
</dbReference>
<dbReference type="FunFam" id="2.170.130.10:FF:000010">
    <property type="entry name" value="Ferripyoverdine receptor"/>
    <property type="match status" value="1"/>
</dbReference>
<evidence type="ECO:0000256" key="8">
    <source>
        <dbReference type="ARBA" id="ARBA00023004"/>
    </source>
</evidence>
<reference evidence="20" key="1">
    <citation type="submission" date="2016-03" db="EMBL/GenBank/DDBJ databases">
        <authorList>
            <person name="Ray J."/>
            <person name="Price M."/>
            <person name="Deutschbauer A."/>
        </authorList>
    </citation>
    <scope>NUCLEOTIDE SEQUENCE [LARGE SCALE GENOMIC DNA]</scope>
    <source>
        <strain evidence="20">FW300-N1B4</strain>
    </source>
</reference>
<dbReference type="InterPro" id="IPR037066">
    <property type="entry name" value="Plug_dom_sf"/>
</dbReference>
<dbReference type="GO" id="GO:0009279">
    <property type="term" value="C:cell outer membrane"/>
    <property type="evidence" value="ECO:0007669"/>
    <property type="project" value="UniProtKB-SubCell"/>
</dbReference>
<dbReference type="GO" id="GO:0038023">
    <property type="term" value="F:signaling receptor activity"/>
    <property type="evidence" value="ECO:0007669"/>
    <property type="project" value="InterPro"/>
</dbReference>
<dbReference type="Gene3D" id="2.170.130.10">
    <property type="entry name" value="TonB-dependent receptor, plug domain"/>
    <property type="match status" value="1"/>
</dbReference>
<keyword evidence="7 17" id="KW-0732">Signal</keyword>
<keyword evidence="10 16" id="KW-0798">TonB box</keyword>
<dbReference type="InterPro" id="IPR011662">
    <property type="entry name" value="Secretin/TonB_short_N"/>
</dbReference>
<evidence type="ECO:0000259" key="18">
    <source>
        <dbReference type="SMART" id="SM00965"/>
    </source>
</evidence>
<accession>A0A166QGV8</accession>
<dbReference type="GO" id="GO:0015344">
    <property type="term" value="F:siderophore uptake transmembrane transporter activity"/>
    <property type="evidence" value="ECO:0007669"/>
    <property type="project" value="TreeGrafter"/>
</dbReference>
<evidence type="ECO:0000256" key="17">
    <source>
        <dbReference type="SAM" id="SignalP"/>
    </source>
</evidence>
<keyword evidence="9" id="KW-0406">Ion transport</keyword>
<gene>
    <name evidence="19" type="ORF">A1D17_05420</name>
</gene>
<dbReference type="InterPro" id="IPR000531">
    <property type="entry name" value="Beta-barrel_TonB"/>
</dbReference>
<dbReference type="InterPro" id="IPR039426">
    <property type="entry name" value="TonB-dep_rcpt-like"/>
</dbReference>
<keyword evidence="12 19" id="KW-0675">Receptor</keyword>
<evidence type="ECO:0000256" key="4">
    <source>
        <dbReference type="ARBA" id="ARBA00022452"/>
    </source>
</evidence>
<name>A0A166QGV8_PSEFL</name>
<evidence type="ECO:0000256" key="14">
    <source>
        <dbReference type="PROSITE-ProRule" id="PRU01360"/>
    </source>
</evidence>
<evidence type="ECO:0000256" key="3">
    <source>
        <dbReference type="ARBA" id="ARBA00022448"/>
    </source>
</evidence>
<dbReference type="Pfam" id="PF07660">
    <property type="entry name" value="STN"/>
    <property type="match status" value="1"/>
</dbReference>
<dbReference type="PROSITE" id="PS01156">
    <property type="entry name" value="TONB_DEPENDENT_REC_2"/>
    <property type="match status" value="1"/>
</dbReference>
<evidence type="ECO:0000256" key="15">
    <source>
        <dbReference type="PROSITE-ProRule" id="PRU10144"/>
    </source>
</evidence>
<evidence type="ECO:0000256" key="5">
    <source>
        <dbReference type="ARBA" id="ARBA00022496"/>
    </source>
</evidence>
<proteinExistence type="inferred from homology"/>
<feature type="domain" description="Secretin/TonB short N-terminal" evidence="18">
    <location>
        <begin position="53"/>
        <end position="103"/>
    </location>
</feature>
<keyword evidence="3 14" id="KW-0813">Transport</keyword>
<evidence type="ECO:0000256" key="10">
    <source>
        <dbReference type="ARBA" id="ARBA00023077"/>
    </source>
</evidence>
<dbReference type="Proteomes" id="UP000076489">
    <property type="component" value="Unassembled WGS sequence"/>
</dbReference>
<keyword evidence="8" id="KW-0408">Iron</keyword>
<dbReference type="GO" id="GO:0015891">
    <property type="term" value="P:siderophore transport"/>
    <property type="evidence" value="ECO:0007669"/>
    <property type="project" value="InterPro"/>
</dbReference>
<dbReference type="InterPro" id="IPR010105">
    <property type="entry name" value="TonB_sidphr_rcpt"/>
</dbReference>
<comment type="caution">
    <text evidence="19">The sequence shown here is derived from an EMBL/GenBank/DDBJ whole genome shotgun (WGS) entry which is preliminary data.</text>
</comment>
<dbReference type="InterPro" id="IPR036942">
    <property type="entry name" value="Beta-barrel_TonB_sf"/>
</dbReference>
<evidence type="ECO:0000313" key="19">
    <source>
        <dbReference type="EMBL" id="KZN20235.1"/>
    </source>
</evidence>
<dbReference type="Pfam" id="PF07715">
    <property type="entry name" value="Plug"/>
    <property type="match status" value="1"/>
</dbReference>
<dbReference type="SUPFAM" id="SSF56935">
    <property type="entry name" value="Porins"/>
    <property type="match status" value="1"/>
</dbReference>
<evidence type="ECO:0000256" key="1">
    <source>
        <dbReference type="ARBA" id="ARBA00004571"/>
    </source>
</evidence>
<comment type="subcellular location">
    <subcellularLocation>
        <location evidence="1 14">Cell outer membrane</location>
        <topology evidence="1 14">Multi-pass membrane protein</topology>
    </subcellularLocation>
</comment>
<protein>
    <submittedName>
        <fullName evidence="19">TonB-dependent receptor</fullName>
    </submittedName>
</protein>
<evidence type="ECO:0000256" key="2">
    <source>
        <dbReference type="ARBA" id="ARBA00009810"/>
    </source>
</evidence>
<comment type="similarity">
    <text evidence="2 14 16">Belongs to the TonB-dependent receptor family.</text>
</comment>
<organism evidence="19 20">
    <name type="scientific">Pseudomonas fluorescens</name>
    <dbReference type="NCBI Taxonomy" id="294"/>
    <lineage>
        <taxon>Bacteria</taxon>
        <taxon>Pseudomonadati</taxon>
        <taxon>Pseudomonadota</taxon>
        <taxon>Gammaproteobacteria</taxon>
        <taxon>Pseudomonadales</taxon>
        <taxon>Pseudomonadaceae</taxon>
        <taxon>Pseudomonas</taxon>
    </lineage>
</organism>
<evidence type="ECO:0000256" key="7">
    <source>
        <dbReference type="ARBA" id="ARBA00022729"/>
    </source>
</evidence>
<dbReference type="Gene3D" id="3.55.50.30">
    <property type="match status" value="1"/>
</dbReference>
<dbReference type="PANTHER" id="PTHR32552">
    <property type="entry name" value="FERRICHROME IRON RECEPTOR-RELATED"/>
    <property type="match status" value="1"/>
</dbReference>
<feature type="chain" id="PRO_5007878693" evidence="17">
    <location>
        <begin position="29"/>
        <end position="810"/>
    </location>
</feature>
<evidence type="ECO:0000256" key="6">
    <source>
        <dbReference type="ARBA" id="ARBA00022692"/>
    </source>
</evidence>
<feature type="short sequence motif" description="TonB C-terminal box" evidence="15">
    <location>
        <begin position="793"/>
        <end position="810"/>
    </location>
</feature>
<keyword evidence="11 14" id="KW-0472">Membrane</keyword>
<evidence type="ECO:0000256" key="12">
    <source>
        <dbReference type="ARBA" id="ARBA00023170"/>
    </source>
</evidence>
<keyword evidence="6 14" id="KW-0812">Transmembrane</keyword>
<dbReference type="InterPro" id="IPR012910">
    <property type="entry name" value="Plug_dom"/>
</dbReference>
<dbReference type="AlphaFoldDB" id="A0A166QGV8"/>
<dbReference type="Gene3D" id="2.40.170.20">
    <property type="entry name" value="TonB-dependent receptor, beta-barrel domain"/>
    <property type="match status" value="1"/>
</dbReference>
<keyword evidence="5" id="KW-0410">Iron transport</keyword>